<sequence>MPESADEMTVARLVDRDWFSAVAPVGVLQSKCEPIIAGDHAGGHAAFLASLRASAPTSPCTRVWMAGAVAYRCRTCQTGEQSSVCVRCFKSGDHDGHDYIMYRSETGGVCDCGDVESWAREGCCPAHRPSRDDDDDENDVVDASDEEAASSSSSSSSLLPKERRDAAVAVYGVVCERLLLALESVARMKGPTRPPAAGGRRAEARSRLRRSPYDRVGVLHAVP</sequence>
<evidence type="ECO:0000259" key="12">
    <source>
        <dbReference type="PROSITE" id="PS51157"/>
    </source>
</evidence>
<evidence type="ECO:0000256" key="3">
    <source>
        <dbReference type="ARBA" id="ARBA00022679"/>
    </source>
</evidence>
<dbReference type="OrthoDB" id="26387at2759"/>
<comment type="catalytic activity">
    <reaction evidence="1 10">
        <text>S-ubiquitinyl-[E2 ubiquitin-conjugating enzyme]-L-cysteine + [acceptor protein]-L-lysine = [E2 ubiquitin-conjugating enzyme]-L-cysteine + N(6)-ubiquitinyl-[acceptor protein]-L-lysine.</text>
        <dbReference type="EC" id="2.3.2.27"/>
    </reaction>
</comment>
<dbReference type="GO" id="GO:0008270">
    <property type="term" value="F:zinc ion binding"/>
    <property type="evidence" value="ECO:0007669"/>
    <property type="project" value="UniProtKB-UniRule"/>
</dbReference>
<keyword evidence="14" id="KW-1185">Reference proteome</keyword>
<evidence type="ECO:0000256" key="11">
    <source>
        <dbReference type="SAM" id="MobiDB-lite"/>
    </source>
</evidence>
<organism evidence="14">
    <name type="scientific">Micromonas pusilla (strain CCMP1545)</name>
    <name type="common">Picoplanktonic green alga</name>
    <dbReference type="NCBI Taxonomy" id="564608"/>
    <lineage>
        <taxon>Eukaryota</taxon>
        <taxon>Viridiplantae</taxon>
        <taxon>Chlorophyta</taxon>
        <taxon>Mamiellophyceae</taxon>
        <taxon>Mamiellales</taxon>
        <taxon>Mamiellaceae</taxon>
        <taxon>Micromonas</taxon>
    </lineage>
</organism>
<dbReference type="KEGG" id="mpp:MICPUCDRAFT_43139"/>
<dbReference type="Proteomes" id="UP000001876">
    <property type="component" value="Unassembled WGS sequence"/>
</dbReference>
<feature type="region of interest" description="Disordered" evidence="11">
    <location>
        <begin position="189"/>
        <end position="211"/>
    </location>
</feature>
<dbReference type="Gene3D" id="2.10.110.30">
    <property type="match status" value="1"/>
</dbReference>
<dbReference type="GO" id="GO:0000151">
    <property type="term" value="C:ubiquitin ligase complex"/>
    <property type="evidence" value="ECO:0007669"/>
    <property type="project" value="TreeGrafter"/>
</dbReference>
<dbReference type="InterPro" id="IPR003126">
    <property type="entry name" value="Znf_UBR"/>
</dbReference>
<evidence type="ECO:0000256" key="2">
    <source>
        <dbReference type="ARBA" id="ARBA00004906"/>
    </source>
</evidence>
<dbReference type="GO" id="GO:0071596">
    <property type="term" value="P:ubiquitin-dependent protein catabolic process via the N-end rule pathway"/>
    <property type="evidence" value="ECO:0007669"/>
    <property type="project" value="UniProtKB-UniRule"/>
</dbReference>
<reference evidence="13 14" key="1">
    <citation type="journal article" date="2009" name="Science">
        <title>Green evolution and dynamic adaptations revealed by genomes of the marine picoeukaryotes Micromonas.</title>
        <authorList>
            <person name="Worden A.Z."/>
            <person name="Lee J.H."/>
            <person name="Mock T."/>
            <person name="Rouze P."/>
            <person name="Simmons M.P."/>
            <person name="Aerts A.L."/>
            <person name="Allen A.E."/>
            <person name="Cuvelier M.L."/>
            <person name="Derelle E."/>
            <person name="Everett M.V."/>
            <person name="Foulon E."/>
            <person name="Grimwood J."/>
            <person name="Gundlach H."/>
            <person name="Henrissat B."/>
            <person name="Napoli C."/>
            <person name="McDonald S.M."/>
            <person name="Parker M.S."/>
            <person name="Rombauts S."/>
            <person name="Salamov A."/>
            <person name="Von Dassow P."/>
            <person name="Badger J.H."/>
            <person name="Coutinho P.M."/>
            <person name="Demir E."/>
            <person name="Dubchak I."/>
            <person name="Gentemann C."/>
            <person name="Eikrem W."/>
            <person name="Gready J.E."/>
            <person name="John U."/>
            <person name="Lanier W."/>
            <person name="Lindquist E.A."/>
            <person name="Lucas S."/>
            <person name="Mayer K.F."/>
            <person name="Moreau H."/>
            <person name="Not F."/>
            <person name="Otillar R."/>
            <person name="Panaud O."/>
            <person name="Pangilinan J."/>
            <person name="Paulsen I."/>
            <person name="Piegu B."/>
            <person name="Poliakov A."/>
            <person name="Robbens S."/>
            <person name="Schmutz J."/>
            <person name="Toulza E."/>
            <person name="Wyss T."/>
            <person name="Zelensky A."/>
            <person name="Zhou K."/>
            <person name="Armbrust E.V."/>
            <person name="Bhattacharya D."/>
            <person name="Goodenough U.W."/>
            <person name="Van de Peer Y."/>
            <person name="Grigoriev I.V."/>
        </authorList>
    </citation>
    <scope>NUCLEOTIDE SEQUENCE [LARGE SCALE GENOMIC DNA]</scope>
    <source>
        <strain evidence="13 14">CCMP1545</strain>
    </source>
</reference>
<dbReference type="UniPathway" id="UPA00143"/>
<accession>C1N7N4</accession>
<keyword evidence="5 10" id="KW-0863">Zinc-finger</keyword>
<proteinExistence type="inferred from homology"/>
<evidence type="ECO:0000256" key="7">
    <source>
        <dbReference type="ARBA" id="ARBA00022833"/>
    </source>
</evidence>
<evidence type="ECO:0000313" key="14">
    <source>
        <dbReference type="Proteomes" id="UP000001876"/>
    </source>
</evidence>
<dbReference type="GO" id="GO:0005737">
    <property type="term" value="C:cytoplasm"/>
    <property type="evidence" value="ECO:0007669"/>
    <property type="project" value="TreeGrafter"/>
</dbReference>
<evidence type="ECO:0000256" key="5">
    <source>
        <dbReference type="ARBA" id="ARBA00022771"/>
    </source>
</evidence>
<comment type="pathway">
    <text evidence="2 10">Protein modification; protein ubiquitination.</text>
</comment>
<dbReference type="eggNOG" id="KOG1139">
    <property type="taxonomic scope" value="Eukaryota"/>
</dbReference>
<dbReference type="CDD" id="cd19673">
    <property type="entry name" value="UBR-box_UBR3"/>
    <property type="match status" value="1"/>
</dbReference>
<evidence type="ECO:0000313" key="13">
    <source>
        <dbReference type="EMBL" id="EEH51749.1"/>
    </source>
</evidence>
<evidence type="ECO:0000256" key="6">
    <source>
        <dbReference type="ARBA" id="ARBA00022786"/>
    </source>
</evidence>
<dbReference type="AlphaFoldDB" id="C1N7N4"/>
<comment type="similarity">
    <text evidence="8 10">Belongs to the E3 ubiquitin-protein ligase UBR1-like family.</text>
</comment>
<dbReference type="PANTHER" id="PTHR21497:SF24">
    <property type="entry name" value="E3 UBIQUITIN-PROTEIN LIGASE UBR1"/>
    <property type="match status" value="1"/>
</dbReference>
<dbReference type="STRING" id="564608.C1N7N4"/>
<feature type="domain" description="UBR-type" evidence="12">
    <location>
        <begin position="58"/>
        <end position="129"/>
    </location>
</feature>
<dbReference type="InterPro" id="IPR039164">
    <property type="entry name" value="UBR1-like"/>
</dbReference>
<dbReference type="FunFam" id="2.10.110.30:FF:000002">
    <property type="entry name" value="Putative e3 ubiquitin-protein ligase ubr3"/>
    <property type="match status" value="1"/>
</dbReference>
<evidence type="ECO:0000256" key="1">
    <source>
        <dbReference type="ARBA" id="ARBA00000900"/>
    </source>
</evidence>
<dbReference type="PANTHER" id="PTHR21497">
    <property type="entry name" value="UBIQUITIN LIGASE E3 ALPHA-RELATED"/>
    <property type="match status" value="1"/>
</dbReference>
<feature type="compositionally biased region" description="Acidic residues" evidence="11">
    <location>
        <begin position="132"/>
        <end position="148"/>
    </location>
</feature>
<dbReference type="GO" id="GO:0016567">
    <property type="term" value="P:protein ubiquitination"/>
    <property type="evidence" value="ECO:0007669"/>
    <property type="project" value="UniProtKB-UniRule"/>
</dbReference>
<dbReference type="EC" id="2.3.2.27" evidence="10"/>
<evidence type="ECO:0000256" key="4">
    <source>
        <dbReference type="ARBA" id="ARBA00022723"/>
    </source>
</evidence>
<keyword evidence="6 10" id="KW-0833">Ubl conjugation pathway</keyword>
<dbReference type="GeneID" id="9689376"/>
<keyword evidence="7 10" id="KW-0862">Zinc</keyword>
<evidence type="ECO:0000256" key="8">
    <source>
        <dbReference type="ARBA" id="ARBA00046341"/>
    </source>
</evidence>
<keyword evidence="4 10" id="KW-0479">Metal-binding</keyword>
<gene>
    <name evidence="13" type="ORF">MICPUCDRAFT_43139</name>
</gene>
<dbReference type="Pfam" id="PF02207">
    <property type="entry name" value="zf-UBR"/>
    <property type="match status" value="1"/>
</dbReference>
<name>C1N7N4_MICPC</name>
<dbReference type="SMART" id="SM00396">
    <property type="entry name" value="ZnF_UBR1"/>
    <property type="match status" value="1"/>
</dbReference>
<protein>
    <recommendedName>
        <fullName evidence="10">E3 ubiquitin-protein ligase</fullName>
        <ecNumber evidence="10">2.3.2.27</ecNumber>
    </recommendedName>
</protein>
<dbReference type="EMBL" id="GG663750">
    <property type="protein sequence ID" value="EEH51749.1"/>
    <property type="molecule type" value="Genomic_DNA"/>
</dbReference>
<keyword evidence="3 10" id="KW-0808">Transferase</keyword>
<evidence type="ECO:0000256" key="10">
    <source>
        <dbReference type="RuleBase" id="RU366018"/>
    </source>
</evidence>
<dbReference type="PROSITE" id="PS51157">
    <property type="entry name" value="ZF_UBR"/>
    <property type="match status" value="1"/>
</dbReference>
<feature type="zinc finger region" description="UBR-type" evidence="9">
    <location>
        <begin position="58"/>
        <end position="129"/>
    </location>
</feature>
<evidence type="ECO:0000256" key="9">
    <source>
        <dbReference type="PROSITE-ProRule" id="PRU00508"/>
    </source>
</evidence>
<feature type="region of interest" description="Disordered" evidence="11">
    <location>
        <begin position="126"/>
        <end position="159"/>
    </location>
</feature>
<comment type="function">
    <text evidence="10">Ubiquitin ligase protein which is a component of the N-end rule pathway. Recognizes and binds to proteins bearing specific N-terminal residues that are destabilizing according to the N-end rule, leading to their ubiquitination and subsequent degradation.</text>
</comment>
<dbReference type="RefSeq" id="XP_003064127.1">
    <property type="nucleotide sequence ID" value="XM_003064081.1"/>
</dbReference>
<dbReference type="GO" id="GO:0061630">
    <property type="term" value="F:ubiquitin protein ligase activity"/>
    <property type="evidence" value="ECO:0007669"/>
    <property type="project" value="UniProtKB-UniRule"/>
</dbReference>